<gene>
    <name evidence="2" type="ORF">J1836_003885</name>
    <name evidence="1" type="ORF">J1836_08940</name>
</gene>
<sequence>MTTATVFNTLVAMLGQESAQRFLAFAQPQIHQCKQDLLTHLQQHDWDSAAATAHRFKATAHLYSSARLIEQLDTIIQKPIQTLQHPAFSQDLVAEFQYIERAIQQFMANHANH</sequence>
<keyword evidence="3" id="KW-1185">Reference proteome</keyword>
<dbReference type="RefSeq" id="WP_207250787.1">
    <property type="nucleotide sequence ID" value="NZ_JAFMPM010000006.1"/>
</dbReference>
<organism evidence="2">
    <name type="scientific">Thiothrix fructosivorans</name>
    <dbReference type="NCBI Taxonomy" id="111770"/>
    <lineage>
        <taxon>Bacteria</taxon>
        <taxon>Pseudomonadati</taxon>
        <taxon>Pseudomonadota</taxon>
        <taxon>Gammaproteobacteria</taxon>
        <taxon>Thiotrichales</taxon>
        <taxon>Thiotrichaceae</taxon>
        <taxon>Thiothrix</taxon>
    </lineage>
</organism>
<evidence type="ECO:0000313" key="3">
    <source>
        <dbReference type="Proteomes" id="UP000664466"/>
    </source>
</evidence>
<dbReference type="Gene3D" id="1.20.120.160">
    <property type="entry name" value="HPT domain"/>
    <property type="match status" value="1"/>
</dbReference>
<protein>
    <recommendedName>
        <fullName evidence="4">HPt domain-containing protein</fullName>
    </recommendedName>
</protein>
<evidence type="ECO:0000313" key="1">
    <source>
        <dbReference type="EMBL" id="MBO0613053.1"/>
    </source>
</evidence>
<dbReference type="GO" id="GO:0000160">
    <property type="term" value="P:phosphorelay signal transduction system"/>
    <property type="evidence" value="ECO:0007669"/>
    <property type="project" value="InterPro"/>
</dbReference>
<reference evidence="1 3" key="1">
    <citation type="submission" date="2021-03" db="EMBL/GenBank/DDBJ databases">
        <title>Draft genome and methylome analysis of Thiotrix fructosivoruns ATCC 49748.</title>
        <authorList>
            <person name="Fomenkov A."/>
            <person name="Grabovich M.Y."/>
            <person name="Roberts R.J."/>
        </authorList>
    </citation>
    <scope>NUCLEOTIDE SEQUENCE [LARGE SCALE GENOMIC DNA]</scope>
    <source>
        <strain evidence="1 3">ATCC 49748</strain>
    </source>
</reference>
<dbReference type="InterPro" id="IPR036641">
    <property type="entry name" value="HPT_dom_sf"/>
</dbReference>
<evidence type="ECO:0008006" key="4">
    <source>
        <dbReference type="Google" id="ProtNLM"/>
    </source>
</evidence>
<dbReference type="AlphaFoldDB" id="A0A8B0SK83"/>
<dbReference type="SUPFAM" id="SSF47226">
    <property type="entry name" value="Histidine-containing phosphotransfer domain, HPT domain"/>
    <property type="match status" value="1"/>
</dbReference>
<dbReference type="EMBL" id="CP072748">
    <property type="protein sequence ID" value="QTX11501.1"/>
    <property type="molecule type" value="Genomic_DNA"/>
</dbReference>
<evidence type="ECO:0000313" key="2">
    <source>
        <dbReference type="EMBL" id="QTX11501.1"/>
    </source>
</evidence>
<name>A0A8B0SK83_9GAMM</name>
<dbReference type="EMBL" id="JAFMPM010000006">
    <property type="protein sequence ID" value="MBO0613053.1"/>
    <property type="molecule type" value="Genomic_DNA"/>
</dbReference>
<proteinExistence type="predicted"/>
<accession>A0A8B0SK83</accession>
<dbReference type="Proteomes" id="UP000664466">
    <property type="component" value="Unassembled WGS sequence"/>
</dbReference>
<reference evidence="2" key="2">
    <citation type="submission" date="2021-04" db="EMBL/GenBank/DDBJ databases">
        <title>Complete Genome and methylome analysis of Thiothrix fructosivorans ATCC 49748.</title>
        <authorList>
            <person name="Fomenkov A."/>
            <person name="Sun L."/>
            <person name="Vincze T."/>
            <person name="Grabovich M.Y."/>
            <person name="Roberts R.J."/>
        </authorList>
    </citation>
    <scope>NUCLEOTIDE SEQUENCE</scope>
    <source>
        <strain evidence="2">ATCC 49748</strain>
    </source>
</reference>